<evidence type="ECO:0000313" key="5">
    <source>
        <dbReference type="Proteomes" id="UP001633002"/>
    </source>
</evidence>
<feature type="signal peptide" evidence="2">
    <location>
        <begin position="1"/>
        <end position="32"/>
    </location>
</feature>
<dbReference type="InterPro" id="IPR039391">
    <property type="entry name" value="Phytocyanin-like"/>
</dbReference>
<dbReference type="CDD" id="cd04216">
    <property type="entry name" value="Phytocyanin"/>
    <property type="match status" value="1"/>
</dbReference>
<dbReference type="PROSITE" id="PS00079">
    <property type="entry name" value="MULTICOPPER_OXIDASE1"/>
    <property type="match status" value="1"/>
</dbReference>
<dbReference type="EMBL" id="JBJQOH010000003">
    <property type="protein sequence ID" value="KAL3692353.1"/>
    <property type="molecule type" value="Genomic_DNA"/>
</dbReference>
<proteinExistence type="predicted"/>
<keyword evidence="1" id="KW-0479">Metal-binding</keyword>
<evidence type="ECO:0000256" key="2">
    <source>
        <dbReference type="SAM" id="SignalP"/>
    </source>
</evidence>
<feature type="domain" description="Phytocyanin" evidence="3">
    <location>
        <begin position="33"/>
        <end position="124"/>
    </location>
</feature>
<dbReference type="PANTHER" id="PTHR33021:SF499">
    <property type="entry name" value="OS12G0150500 PROTEIN"/>
    <property type="match status" value="1"/>
</dbReference>
<sequence length="124" mass="13125">MASSSASQGNGNALRLVALLLCVMFIVDQAAAAVVPVGGNTGWMLGNKFSKLSIKSKDQLLFKYPANVHDVVQVSGADYKSCNANGQTRRSGYDQISLGPGTYYFICGVSDHCKQGMKVTVTVS</sequence>
<gene>
    <name evidence="4" type="ORF">R1sor_006004</name>
</gene>
<dbReference type="InterPro" id="IPR033138">
    <property type="entry name" value="Cu_oxidase_CS"/>
</dbReference>
<evidence type="ECO:0000259" key="3">
    <source>
        <dbReference type="PROSITE" id="PS51485"/>
    </source>
</evidence>
<keyword evidence="2" id="KW-0732">Signal</keyword>
<dbReference type="PANTHER" id="PTHR33021">
    <property type="entry name" value="BLUE COPPER PROTEIN"/>
    <property type="match status" value="1"/>
</dbReference>
<dbReference type="Gene3D" id="2.60.40.420">
    <property type="entry name" value="Cupredoxins - blue copper proteins"/>
    <property type="match status" value="1"/>
</dbReference>
<dbReference type="AlphaFoldDB" id="A0ABD3HLT1"/>
<dbReference type="GO" id="GO:0046872">
    <property type="term" value="F:metal ion binding"/>
    <property type="evidence" value="ECO:0007669"/>
    <property type="project" value="UniProtKB-KW"/>
</dbReference>
<accession>A0ABD3HLT1</accession>
<evidence type="ECO:0000256" key="1">
    <source>
        <dbReference type="ARBA" id="ARBA00022723"/>
    </source>
</evidence>
<dbReference type="InterPro" id="IPR003245">
    <property type="entry name" value="Phytocyanin_dom"/>
</dbReference>
<organism evidence="4 5">
    <name type="scientific">Riccia sorocarpa</name>
    <dbReference type="NCBI Taxonomy" id="122646"/>
    <lineage>
        <taxon>Eukaryota</taxon>
        <taxon>Viridiplantae</taxon>
        <taxon>Streptophyta</taxon>
        <taxon>Embryophyta</taxon>
        <taxon>Marchantiophyta</taxon>
        <taxon>Marchantiopsida</taxon>
        <taxon>Marchantiidae</taxon>
        <taxon>Marchantiales</taxon>
        <taxon>Ricciaceae</taxon>
        <taxon>Riccia</taxon>
    </lineage>
</organism>
<name>A0ABD3HLT1_9MARC</name>
<dbReference type="InterPro" id="IPR008972">
    <property type="entry name" value="Cupredoxin"/>
</dbReference>
<protein>
    <recommendedName>
        <fullName evidence="3">Phytocyanin domain-containing protein</fullName>
    </recommendedName>
</protein>
<keyword evidence="5" id="KW-1185">Reference proteome</keyword>
<dbReference type="Pfam" id="PF02298">
    <property type="entry name" value="Cu_bind_like"/>
    <property type="match status" value="1"/>
</dbReference>
<dbReference type="Proteomes" id="UP001633002">
    <property type="component" value="Unassembled WGS sequence"/>
</dbReference>
<dbReference type="SUPFAM" id="SSF49503">
    <property type="entry name" value="Cupredoxins"/>
    <property type="match status" value="1"/>
</dbReference>
<feature type="chain" id="PRO_5044815608" description="Phytocyanin domain-containing protein" evidence="2">
    <location>
        <begin position="33"/>
        <end position="124"/>
    </location>
</feature>
<evidence type="ECO:0000313" key="4">
    <source>
        <dbReference type="EMBL" id="KAL3692353.1"/>
    </source>
</evidence>
<reference evidence="4 5" key="1">
    <citation type="submission" date="2024-09" db="EMBL/GenBank/DDBJ databases">
        <title>Chromosome-scale assembly of Riccia sorocarpa.</title>
        <authorList>
            <person name="Paukszto L."/>
        </authorList>
    </citation>
    <scope>NUCLEOTIDE SEQUENCE [LARGE SCALE GENOMIC DNA]</scope>
    <source>
        <strain evidence="4">LP-2024</strain>
        <tissue evidence="4">Aerial parts of the thallus</tissue>
    </source>
</reference>
<comment type="caution">
    <text evidence="4">The sequence shown here is derived from an EMBL/GenBank/DDBJ whole genome shotgun (WGS) entry which is preliminary data.</text>
</comment>
<dbReference type="PROSITE" id="PS51485">
    <property type="entry name" value="PHYTOCYANIN"/>
    <property type="match status" value="1"/>
</dbReference>